<accession>A0ABP5L9P9</accession>
<feature type="region of interest" description="Disordered" evidence="1">
    <location>
        <begin position="1"/>
        <end position="24"/>
    </location>
</feature>
<reference evidence="3" key="1">
    <citation type="journal article" date="2019" name="Int. J. Syst. Evol. Microbiol.">
        <title>The Global Catalogue of Microorganisms (GCM) 10K type strain sequencing project: providing services to taxonomists for standard genome sequencing and annotation.</title>
        <authorList>
            <consortium name="The Broad Institute Genomics Platform"/>
            <consortium name="The Broad Institute Genome Sequencing Center for Infectious Disease"/>
            <person name="Wu L."/>
            <person name="Ma J."/>
        </authorList>
    </citation>
    <scope>NUCLEOTIDE SEQUENCE [LARGE SCALE GENOMIC DNA]</scope>
    <source>
        <strain evidence="3">JCM 13850</strain>
    </source>
</reference>
<name>A0ABP5L9P9_9ACTN</name>
<dbReference type="EMBL" id="BAAAMR010000037">
    <property type="protein sequence ID" value="GAA2143757.1"/>
    <property type="molecule type" value="Genomic_DNA"/>
</dbReference>
<proteinExistence type="predicted"/>
<protein>
    <submittedName>
        <fullName evidence="2">Uncharacterized protein</fullName>
    </submittedName>
</protein>
<sequence length="117" mass="12369">MPIVKAVSRPRRAPVAPPAAIRTGQAERRRTFGVRSGLRTVTMAGVGGRERVVARGSRFPVLHSTGRGQVRGIKGVAAGSLNDRRAADPPDQGSGTARPRTSRAVRGTRHRTAGTAR</sequence>
<comment type="caution">
    <text evidence="2">The sequence shown here is derived from an EMBL/GenBank/DDBJ whole genome shotgun (WGS) entry which is preliminary data.</text>
</comment>
<evidence type="ECO:0000313" key="3">
    <source>
        <dbReference type="Proteomes" id="UP001501020"/>
    </source>
</evidence>
<organism evidence="2 3">
    <name type="scientific">Actinomadura napierensis</name>
    <dbReference type="NCBI Taxonomy" id="267854"/>
    <lineage>
        <taxon>Bacteria</taxon>
        <taxon>Bacillati</taxon>
        <taxon>Actinomycetota</taxon>
        <taxon>Actinomycetes</taxon>
        <taxon>Streptosporangiales</taxon>
        <taxon>Thermomonosporaceae</taxon>
        <taxon>Actinomadura</taxon>
    </lineage>
</organism>
<feature type="compositionally biased region" description="Basic residues" evidence="1">
    <location>
        <begin position="100"/>
        <end position="117"/>
    </location>
</feature>
<keyword evidence="3" id="KW-1185">Reference proteome</keyword>
<evidence type="ECO:0000256" key="1">
    <source>
        <dbReference type="SAM" id="MobiDB-lite"/>
    </source>
</evidence>
<dbReference type="Proteomes" id="UP001501020">
    <property type="component" value="Unassembled WGS sequence"/>
</dbReference>
<gene>
    <name evidence="2" type="ORF">GCM10009727_42990</name>
</gene>
<evidence type="ECO:0000313" key="2">
    <source>
        <dbReference type="EMBL" id="GAA2143757.1"/>
    </source>
</evidence>
<feature type="region of interest" description="Disordered" evidence="1">
    <location>
        <begin position="66"/>
        <end position="117"/>
    </location>
</feature>